<dbReference type="RefSeq" id="WP_085499498.1">
    <property type="nucleotide sequence ID" value="NZ_FXAO01000005.1"/>
</dbReference>
<accession>A0A1X7KDC5</accession>
<dbReference type="STRING" id="188872.SAMN03080602_02745"/>
<dbReference type="Proteomes" id="UP000193420">
    <property type="component" value="Unassembled WGS sequence"/>
</dbReference>
<evidence type="ECO:0000313" key="1">
    <source>
        <dbReference type="EMBL" id="SMG38437.1"/>
    </source>
</evidence>
<evidence type="ECO:0000313" key="2">
    <source>
        <dbReference type="Proteomes" id="UP000193420"/>
    </source>
</evidence>
<dbReference type="PROSITE" id="PS51257">
    <property type="entry name" value="PROKAR_LIPOPROTEIN"/>
    <property type="match status" value="1"/>
</dbReference>
<reference evidence="2" key="1">
    <citation type="submission" date="2017-04" db="EMBL/GenBank/DDBJ databases">
        <authorList>
            <person name="Varghese N."/>
            <person name="Submissions S."/>
        </authorList>
    </citation>
    <scope>NUCLEOTIDE SEQUENCE [LARGE SCALE GENOMIC DNA]</scope>
    <source>
        <strain evidence="2">DSM 19835</strain>
    </source>
</reference>
<sequence>MRNSILFSFIILLALYSCIERQNFDQYDDLEIIPTVEASILYIESPERLLNEIPGQDFYSQNFNFDGFSVDAFSDRVLDGFVFYEIENTTSKEMEATVEFLDEGGNTLDTQYFHIDPAPTPLVQLQVAYGTGRSIEIIKNTSSINVSVRNLGDNSSVSNLPDPKIIFRSSGQFRLRLK</sequence>
<proteinExistence type="predicted"/>
<organism evidence="1 2">
    <name type="scientific">Arenibacter troitsensis</name>
    <dbReference type="NCBI Taxonomy" id="188872"/>
    <lineage>
        <taxon>Bacteria</taxon>
        <taxon>Pseudomonadati</taxon>
        <taxon>Bacteroidota</taxon>
        <taxon>Flavobacteriia</taxon>
        <taxon>Flavobacteriales</taxon>
        <taxon>Flavobacteriaceae</taxon>
        <taxon>Arenibacter</taxon>
    </lineage>
</organism>
<dbReference type="OrthoDB" id="1448832at2"/>
<protein>
    <submittedName>
        <fullName evidence="1">Uncharacterized protein</fullName>
    </submittedName>
</protein>
<dbReference type="EMBL" id="FXAO01000005">
    <property type="protein sequence ID" value="SMG38437.1"/>
    <property type="molecule type" value="Genomic_DNA"/>
</dbReference>
<keyword evidence="2" id="KW-1185">Reference proteome</keyword>
<gene>
    <name evidence="1" type="ORF">SAMN03080602_02745</name>
</gene>
<dbReference type="AlphaFoldDB" id="A0A1X7KDC5"/>
<name>A0A1X7KDC5_9FLAO</name>